<evidence type="ECO:0000259" key="4">
    <source>
        <dbReference type="Pfam" id="PF00155"/>
    </source>
</evidence>
<dbReference type="CDD" id="cd00609">
    <property type="entry name" value="AAT_like"/>
    <property type="match status" value="1"/>
</dbReference>
<accession>A0A645F470</accession>
<dbReference type="SUPFAM" id="SSF53383">
    <property type="entry name" value="PLP-dependent transferases"/>
    <property type="match status" value="1"/>
</dbReference>
<dbReference type="GO" id="GO:0030170">
    <property type="term" value="F:pyridoxal phosphate binding"/>
    <property type="evidence" value="ECO:0007669"/>
    <property type="project" value="InterPro"/>
</dbReference>
<dbReference type="AlphaFoldDB" id="A0A645F470"/>
<dbReference type="Pfam" id="PF00155">
    <property type="entry name" value="Aminotran_1_2"/>
    <property type="match status" value="1"/>
</dbReference>
<dbReference type="EMBL" id="VSSQ01054484">
    <property type="protein sequence ID" value="MPN08436.1"/>
    <property type="molecule type" value="Genomic_DNA"/>
</dbReference>
<proteinExistence type="predicted"/>
<protein>
    <submittedName>
        <fullName evidence="5">LL-diaminopimelate aminotransferase</fullName>
        <ecNumber evidence="5">2.6.1.83</ecNumber>
    </submittedName>
</protein>
<comment type="cofactor">
    <cofactor evidence="1">
        <name>pyridoxal 5'-phosphate</name>
        <dbReference type="ChEBI" id="CHEBI:597326"/>
    </cofactor>
</comment>
<comment type="caution">
    <text evidence="5">The sequence shown here is derived from an EMBL/GenBank/DDBJ whole genome shotgun (WGS) entry which is preliminary data.</text>
</comment>
<evidence type="ECO:0000256" key="1">
    <source>
        <dbReference type="ARBA" id="ARBA00001933"/>
    </source>
</evidence>
<name>A0A645F470_9ZZZZ</name>
<dbReference type="InterPro" id="IPR004839">
    <property type="entry name" value="Aminotransferase_I/II_large"/>
</dbReference>
<feature type="domain" description="Aminotransferase class I/classII large" evidence="4">
    <location>
        <begin position="4"/>
        <end position="278"/>
    </location>
</feature>
<keyword evidence="3 5" id="KW-0808">Transferase</keyword>
<evidence type="ECO:0000256" key="3">
    <source>
        <dbReference type="ARBA" id="ARBA00022679"/>
    </source>
</evidence>
<dbReference type="EC" id="2.6.1.83" evidence="5"/>
<keyword evidence="2 5" id="KW-0032">Aminotransferase</keyword>
<sequence length="285" mass="31539">MGHLGMALADAGDLVLLPNPGYPIFEAGSLLGQARIHYYPLVKENDFLPKFSDIPEAVLKEAKYIIISYPSNPVGAVAPRSMYEEVIRIAKKYDIIVINDNAYADIIFDGNEGCSFLSFDGAWDVGVEFLSLSKSFSVTGARISLLAGNKKIIDALKLLRTQLDFGMFYPVQYAAIAALKGPRDSVAYYNREYQKRRDALCGGLRRIGWDCPDAKGTMFVWAPIPKKFKSCEQFCEELMEKTGVICTPGTAFGPLGEGYVRMALVRPPEQIDEIIDIIDKSGILK</sequence>
<dbReference type="Gene3D" id="3.40.640.10">
    <property type="entry name" value="Type I PLP-dependent aspartate aminotransferase-like (Major domain)"/>
    <property type="match status" value="1"/>
</dbReference>
<dbReference type="InterPro" id="IPR015422">
    <property type="entry name" value="PyrdxlP-dep_Trfase_small"/>
</dbReference>
<organism evidence="5">
    <name type="scientific">bioreactor metagenome</name>
    <dbReference type="NCBI Taxonomy" id="1076179"/>
    <lineage>
        <taxon>unclassified sequences</taxon>
        <taxon>metagenomes</taxon>
        <taxon>ecological metagenomes</taxon>
    </lineage>
</organism>
<dbReference type="InterPro" id="IPR050881">
    <property type="entry name" value="LL-DAP_aminotransferase"/>
</dbReference>
<dbReference type="InterPro" id="IPR015424">
    <property type="entry name" value="PyrdxlP-dep_Trfase"/>
</dbReference>
<dbReference type="GO" id="GO:0010285">
    <property type="term" value="F:L,L-diaminopimelate aminotransferase activity"/>
    <property type="evidence" value="ECO:0007669"/>
    <property type="project" value="UniProtKB-EC"/>
</dbReference>
<evidence type="ECO:0000256" key="2">
    <source>
        <dbReference type="ARBA" id="ARBA00022576"/>
    </source>
</evidence>
<dbReference type="PANTHER" id="PTHR42832:SF3">
    <property type="entry name" value="L-GLUTAMINE--4-(METHYLSULFANYL)-2-OXOBUTANOATE AMINOTRANSFERASE"/>
    <property type="match status" value="1"/>
</dbReference>
<gene>
    <name evidence="5" type="primary">dapL_45</name>
    <name evidence="5" type="ORF">SDC9_155718</name>
</gene>
<dbReference type="Gene3D" id="3.90.1150.10">
    <property type="entry name" value="Aspartate Aminotransferase, domain 1"/>
    <property type="match status" value="1"/>
</dbReference>
<evidence type="ECO:0000313" key="5">
    <source>
        <dbReference type="EMBL" id="MPN08436.1"/>
    </source>
</evidence>
<dbReference type="InterPro" id="IPR015421">
    <property type="entry name" value="PyrdxlP-dep_Trfase_major"/>
</dbReference>
<dbReference type="PANTHER" id="PTHR42832">
    <property type="entry name" value="AMINO ACID AMINOTRANSFERASE"/>
    <property type="match status" value="1"/>
</dbReference>
<reference evidence="5" key="1">
    <citation type="submission" date="2019-08" db="EMBL/GenBank/DDBJ databases">
        <authorList>
            <person name="Kucharzyk K."/>
            <person name="Murdoch R.W."/>
            <person name="Higgins S."/>
            <person name="Loffler F."/>
        </authorList>
    </citation>
    <scope>NUCLEOTIDE SEQUENCE</scope>
</reference>